<proteinExistence type="inferred from homology"/>
<comment type="similarity">
    <text evidence="1">Belongs to the GET4 family.</text>
</comment>
<evidence type="ECO:0000313" key="4">
    <source>
        <dbReference type="Proteomes" id="UP000095284"/>
    </source>
</evidence>
<dbReference type="Proteomes" id="UP000582659">
    <property type="component" value="Unassembled WGS sequence"/>
</dbReference>
<reference evidence="3" key="2">
    <citation type="submission" date="2020-09" db="EMBL/GenBank/DDBJ databases">
        <authorList>
            <person name="Kikuchi T."/>
        </authorList>
    </citation>
    <scope>NUCLEOTIDE SEQUENCE</scope>
    <source>
        <strain evidence="3">Ka4C1</strain>
    </source>
</reference>
<dbReference type="eggNOG" id="KOG3024">
    <property type="taxonomic scope" value="Eukaryota"/>
</dbReference>
<feature type="region of interest" description="Disordered" evidence="2">
    <location>
        <begin position="359"/>
        <end position="382"/>
    </location>
</feature>
<dbReference type="EMBL" id="CAJFDI010000006">
    <property type="protein sequence ID" value="CAD5235108.1"/>
    <property type="molecule type" value="Genomic_DNA"/>
</dbReference>
<gene>
    <name evidence="3" type="ORF">BXYJ_LOCUS15199</name>
</gene>
<dbReference type="GO" id="GO:0071818">
    <property type="term" value="C:BAT3 complex"/>
    <property type="evidence" value="ECO:0007669"/>
    <property type="project" value="TreeGrafter"/>
</dbReference>
<sequence>MAKVEKLLKRLKIAEDDGNHYESHQIARTVFYRWLELAEYEKLADFLVEKVLKFQQAGQPAIALDLAELYADTLLKWENVVDDKRVSQIQQILNAIPGALDNEQSSHDRREGLIAKFVDWSCRTAEEDSLARKYGHPQIQEIIADSLEASGRWDLAKPHYIVSLAPAKLSRVIKNIIENTDEETESMPPDFFIANTVLQIANTGRVGMAINFLLSVVTEYKEYNDHPPFVSALLNFSWLCLIALNLRSLSHFTEVVEVYKPTIHQCRSVVNLVDKIGQKFFGLPPRDGNEGAGGLLGNLLKGLISKPSSSQQENQSVSLQVGDDPFITRYNFNSDQFHAAFQAAEALNPPMSVVEPDFADAVEVQPQAPAQPSASQSDMDLD</sequence>
<dbReference type="AlphaFoldDB" id="A0A1I7RKH4"/>
<evidence type="ECO:0000256" key="2">
    <source>
        <dbReference type="SAM" id="MobiDB-lite"/>
    </source>
</evidence>
<protein>
    <submittedName>
        <fullName evidence="3">(pine wood nematode) hypothetical protein</fullName>
    </submittedName>
</protein>
<dbReference type="Gene3D" id="1.25.40.10">
    <property type="entry name" value="Tetratricopeptide repeat domain"/>
    <property type="match status" value="1"/>
</dbReference>
<keyword evidence="5" id="KW-1185">Reference proteome</keyword>
<feature type="compositionally biased region" description="Low complexity" evidence="2">
    <location>
        <begin position="365"/>
        <end position="382"/>
    </location>
</feature>
<dbReference type="WBParaSite" id="BXY_0120800.1">
    <property type="protein sequence ID" value="BXY_0120800.1"/>
    <property type="gene ID" value="BXY_0120800"/>
</dbReference>
<dbReference type="Proteomes" id="UP000659654">
    <property type="component" value="Unassembled WGS sequence"/>
</dbReference>
<dbReference type="InterPro" id="IPR011990">
    <property type="entry name" value="TPR-like_helical_dom_sf"/>
</dbReference>
<evidence type="ECO:0000313" key="3">
    <source>
        <dbReference type="EMBL" id="CAD5235108.1"/>
    </source>
</evidence>
<evidence type="ECO:0000313" key="6">
    <source>
        <dbReference type="WBParaSite" id="BXY_0120800.1"/>
    </source>
</evidence>
<name>A0A1I7RKH4_BURXY</name>
<accession>A0A1I7RKH4</accession>
<evidence type="ECO:0000313" key="5">
    <source>
        <dbReference type="Proteomes" id="UP000659654"/>
    </source>
</evidence>
<dbReference type="PANTHER" id="PTHR12875:SF0">
    <property type="entry name" value="GOLGI TO ER TRAFFIC PROTEIN 4 HOMOLOG"/>
    <property type="match status" value="1"/>
</dbReference>
<dbReference type="SMR" id="A0A1I7RKH4"/>
<dbReference type="PANTHER" id="PTHR12875">
    <property type="entry name" value="GOLGI TO ER TRAFFIC PROTEIN 4 HOMOLOG"/>
    <property type="match status" value="1"/>
</dbReference>
<reference evidence="6" key="1">
    <citation type="submission" date="2016-11" db="UniProtKB">
        <authorList>
            <consortium name="WormBaseParasite"/>
        </authorList>
    </citation>
    <scope>IDENTIFICATION</scope>
</reference>
<dbReference type="GO" id="GO:0045048">
    <property type="term" value="P:protein insertion into ER membrane"/>
    <property type="evidence" value="ECO:0007669"/>
    <property type="project" value="InterPro"/>
</dbReference>
<evidence type="ECO:0000256" key="1">
    <source>
        <dbReference type="ARBA" id="ARBA00005351"/>
    </source>
</evidence>
<dbReference type="Pfam" id="PF04190">
    <property type="entry name" value="GET4"/>
    <property type="match status" value="1"/>
</dbReference>
<dbReference type="Proteomes" id="UP000095284">
    <property type="component" value="Unplaced"/>
</dbReference>
<dbReference type="EMBL" id="CAJFCV020000006">
    <property type="protein sequence ID" value="CAG9131322.1"/>
    <property type="molecule type" value="Genomic_DNA"/>
</dbReference>
<dbReference type="OrthoDB" id="10252405at2759"/>
<organism evidence="4 6">
    <name type="scientific">Bursaphelenchus xylophilus</name>
    <name type="common">Pinewood nematode worm</name>
    <name type="synonym">Aphelenchoides xylophilus</name>
    <dbReference type="NCBI Taxonomy" id="6326"/>
    <lineage>
        <taxon>Eukaryota</taxon>
        <taxon>Metazoa</taxon>
        <taxon>Ecdysozoa</taxon>
        <taxon>Nematoda</taxon>
        <taxon>Chromadorea</taxon>
        <taxon>Rhabditida</taxon>
        <taxon>Tylenchina</taxon>
        <taxon>Tylenchomorpha</taxon>
        <taxon>Aphelenchoidea</taxon>
        <taxon>Aphelenchoididae</taxon>
        <taxon>Bursaphelenchus</taxon>
    </lineage>
</organism>
<dbReference type="InterPro" id="IPR007317">
    <property type="entry name" value="GET4"/>
</dbReference>